<name>A0A2S5T0Q3_9BURK</name>
<feature type="region of interest" description="Disordered" evidence="1">
    <location>
        <begin position="98"/>
        <end position="130"/>
    </location>
</feature>
<dbReference type="EMBL" id="PSNY01000024">
    <property type="protein sequence ID" value="PPE68536.1"/>
    <property type="molecule type" value="Genomic_DNA"/>
</dbReference>
<feature type="compositionally biased region" description="Gly residues" evidence="1">
    <location>
        <begin position="115"/>
        <end position="124"/>
    </location>
</feature>
<dbReference type="Pfam" id="PF13289">
    <property type="entry name" value="SIR2_2"/>
    <property type="match status" value="1"/>
</dbReference>
<feature type="region of interest" description="Disordered" evidence="1">
    <location>
        <begin position="163"/>
        <end position="186"/>
    </location>
</feature>
<dbReference type="Proteomes" id="UP000239406">
    <property type="component" value="Unassembled WGS sequence"/>
</dbReference>
<feature type="compositionally biased region" description="Basic and acidic residues" evidence="1">
    <location>
        <begin position="11"/>
        <end position="37"/>
    </location>
</feature>
<feature type="compositionally biased region" description="Basic residues" evidence="1">
    <location>
        <begin position="38"/>
        <end position="51"/>
    </location>
</feature>
<dbReference type="AlphaFoldDB" id="A0A2S5T0Q3"/>
<evidence type="ECO:0000313" key="2">
    <source>
        <dbReference type="EMBL" id="PPE68536.1"/>
    </source>
</evidence>
<keyword evidence="3" id="KW-1185">Reference proteome</keyword>
<feature type="compositionally biased region" description="Basic residues" evidence="1">
    <location>
        <begin position="1"/>
        <end position="10"/>
    </location>
</feature>
<dbReference type="SUPFAM" id="SSF52467">
    <property type="entry name" value="DHS-like NAD/FAD-binding domain"/>
    <property type="match status" value="1"/>
</dbReference>
<sequence length="450" mass="49805">MFRRVGRGGSRHADLERGTARSVDHRRLGEPGLDLRARLARPGRQRPHLGRAQRAGPLGVGRRRPARGRPEPAPHRHRARSAPPRVAVLGAAVRAGLPGATPARGAAPVRPCRRGGLGRGGGGPAPCAAAPDARLRAPPVDAQPGGGLCRVRRRHRAGRLVGRSPARGLPEAGVRTRQRPPTAPAASLDDLRADCRRGKVLLFVGAGVSLSLGLPDWSELIDHMAQELGFEPDEFRGYGSYLALAEYFRLHHGDVAQLHRWMDRRWHDAGIRVQDSRVHELIVRGGFRLIYTTNYDRWLERAFEHHGRPYVKIVDVGDLAHIRPDATQIVKFHGDFEREDSIVLDETSYFRRLEFESPLDIKLRADVLGRSVLFIGYSLSDVNLRYLFFRLACLWKQAMPGTPQPRSYIFTPEPNPVQQAVLGQWGIEMLSVDAGDPGQALAAFLEQVVG</sequence>
<proteinExistence type="predicted"/>
<comment type="caution">
    <text evidence="2">The sequence shown here is derived from an EMBL/GenBank/DDBJ whole genome shotgun (WGS) entry which is preliminary data.</text>
</comment>
<dbReference type="CDD" id="cd01406">
    <property type="entry name" value="SIR2-like"/>
    <property type="match status" value="1"/>
</dbReference>
<protein>
    <submittedName>
        <fullName evidence="2">Uncharacterized protein</fullName>
    </submittedName>
</protein>
<dbReference type="InterPro" id="IPR029035">
    <property type="entry name" value="DHS-like_NAD/FAD-binding_dom"/>
</dbReference>
<organism evidence="2 3">
    <name type="scientific">Caldimonas thermodepolymerans</name>
    <dbReference type="NCBI Taxonomy" id="215580"/>
    <lineage>
        <taxon>Bacteria</taxon>
        <taxon>Pseudomonadati</taxon>
        <taxon>Pseudomonadota</taxon>
        <taxon>Betaproteobacteria</taxon>
        <taxon>Burkholderiales</taxon>
        <taxon>Sphaerotilaceae</taxon>
        <taxon>Caldimonas</taxon>
    </lineage>
</organism>
<feature type="region of interest" description="Disordered" evidence="1">
    <location>
        <begin position="1"/>
        <end position="85"/>
    </location>
</feature>
<accession>A0A2S5T0Q3</accession>
<gene>
    <name evidence="2" type="ORF">C1702_16485</name>
</gene>
<dbReference type="Gene3D" id="3.40.50.1220">
    <property type="entry name" value="TPP-binding domain"/>
    <property type="match status" value="1"/>
</dbReference>
<evidence type="ECO:0000256" key="1">
    <source>
        <dbReference type="SAM" id="MobiDB-lite"/>
    </source>
</evidence>
<reference evidence="2 3" key="1">
    <citation type="submission" date="2018-02" db="EMBL/GenBank/DDBJ databases">
        <title>Reclassifiation of [Polyangium] brachysporum DSM 7029 as Guopingzhaonella breviflexa gen. nov., sp. nov., a member of the family Comamonadaceae.</title>
        <authorList>
            <person name="Tang B."/>
        </authorList>
    </citation>
    <scope>NUCLEOTIDE SEQUENCE [LARGE SCALE GENOMIC DNA]</scope>
    <source>
        <strain evidence="2 3">DSM 15344</strain>
    </source>
</reference>
<evidence type="ECO:0000313" key="3">
    <source>
        <dbReference type="Proteomes" id="UP000239406"/>
    </source>
</evidence>